<dbReference type="Proteomes" id="UP000309997">
    <property type="component" value="Unassembled WGS sequence"/>
</dbReference>
<reference evidence="1 2" key="1">
    <citation type="journal article" date="2024" name="Plant Biotechnol. J.">
        <title>Genome and CRISPR/Cas9 system of a widespread forest tree (Populus alba) in the world.</title>
        <authorList>
            <person name="Liu Y.J."/>
            <person name="Jiang P.F."/>
            <person name="Han X.M."/>
            <person name="Li X.Y."/>
            <person name="Wang H.M."/>
            <person name="Wang Y.J."/>
            <person name="Wang X.X."/>
            <person name="Zeng Q.Y."/>
        </authorList>
    </citation>
    <scope>NUCLEOTIDE SEQUENCE [LARGE SCALE GENOMIC DNA]</scope>
    <source>
        <strain evidence="2">cv. PAL-ZL1</strain>
    </source>
</reference>
<comment type="caution">
    <text evidence="1">The sequence shown here is derived from an EMBL/GenBank/DDBJ whole genome shotgun (WGS) entry which is preliminary data.</text>
</comment>
<organism evidence="1 2">
    <name type="scientific">Populus alba</name>
    <name type="common">White poplar</name>
    <dbReference type="NCBI Taxonomy" id="43335"/>
    <lineage>
        <taxon>Eukaryota</taxon>
        <taxon>Viridiplantae</taxon>
        <taxon>Streptophyta</taxon>
        <taxon>Embryophyta</taxon>
        <taxon>Tracheophyta</taxon>
        <taxon>Spermatophyta</taxon>
        <taxon>Magnoliopsida</taxon>
        <taxon>eudicotyledons</taxon>
        <taxon>Gunneridae</taxon>
        <taxon>Pentapetalae</taxon>
        <taxon>rosids</taxon>
        <taxon>fabids</taxon>
        <taxon>Malpighiales</taxon>
        <taxon>Salicaceae</taxon>
        <taxon>Saliceae</taxon>
        <taxon>Populus</taxon>
    </lineage>
</organism>
<protein>
    <submittedName>
        <fullName evidence="1">Uncharacterized protein</fullName>
    </submittedName>
</protein>
<keyword evidence="2" id="KW-1185">Reference proteome</keyword>
<gene>
    <name evidence="1" type="ORF">D5086_016509</name>
</gene>
<evidence type="ECO:0000313" key="1">
    <source>
        <dbReference type="EMBL" id="KAL3582177.1"/>
    </source>
</evidence>
<sequence length="642" mass="70368">MPQRERDFIAPVKLSSFSFGFLRTESLVTSLNSEGYALLSFKQSINEDPEGSLSNWNSSDDNPCSWNGVTCNDLKVMSLSIPKKKLYGFLPSALGSLSDLRHINLRNNRFFGPLPAELFQAQGLQSLVLYGNSFSGSLPNQIGKLKYLQTLDLSQNFFNGSIPTSIVQCRRHRVLDLSQNNFTGSLPVGFASLGNLPEKVYIDLTYNNLSGPIPQNGALMNRGPTAFIGNPGLCGPPLKNPCPSDTAGASAPSAIPFLPNNSPPQDSDNNGRKNEKGRGLSMSAVVAIIVSDVIGICLVGLLFSYCYSRACPCSKDKDENDNGSEKGGERRKGCLRFRKDESETLSENVEQYDLVPLDAQVAFDLDELLKASAFVLGKGGIGIAYKVVLEDGYTLAVRRLGEGGSQRFKEFQTEVEAIGKLRHPNIVTLRAYYWSVDENLLIYDYIPNGSLATALHGKPGMVSFTPLSWSNMEPHISDFGLGRLATIAGESPTRESNRSTSEKAQERQQKGEPSSEVATVSSTNLVSYYQAPEALKVLKPSQKWDVYSCGVILLEMITGRSPVVCVGTSEMDLVHWIQLCIEEQRPLVDVLDPYLAPDVDKEEEEIVAVLKIAMACVHSNPERRPTMRHVSDVFNRLVISSA</sequence>
<name>A0ACC4BUC8_POPAL</name>
<accession>A0ACC4BUC8</accession>
<proteinExistence type="predicted"/>
<dbReference type="EMBL" id="RCHU02000008">
    <property type="protein sequence ID" value="KAL3582177.1"/>
    <property type="molecule type" value="Genomic_DNA"/>
</dbReference>
<evidence type="ECO:0000313" key="2">
    <source>
        <dbReference type="Proteomes" id="UP000309997"/>
    </source>
</evidence>